<evidence type="ECO:0000313" key="1">
    <source>
        <dbReference type="EMBL" id="KAJ3478660.1"/>
    </source>
</evidence>
<comment type="caution">
    <text evidence="1">The sequence shown here is derived from an EMBL/GenBank/DDBJ whole genome shotgun (WGS) entry which is preliminary data.</text>
</comment>
<keyword evidence="2" id="KW-1185">Reference proteome</keyword>
<proteinExistence type="predicted"/>
<name>A0ACC1QJA0_9HYPO</name>
<organism evidence="1 2">
    <name type="scientific">Lecanicillium saksenae</name>
    <dbReference type="NCBI Taxonomy" id="468837"/>
    <lineage>
        <taxon>Eukaryota</taxon>
        <taxon>Fungi</taxon>
        <taxon>Dikarya</taxon>
        <taxon>Ascomycota</taxon>
        <taxon>Pezizomycotina</taxon>
        <taxon>Sordariomycetes</taxon>
        <taxon>Hypocreomycetidae</taxon>
        <taxon>Hypocreales</taxon>
        <taxon>Cordycipitaceae</taxon>
        <taxon>Lecanicillium</taxon>
    </lineage>
</organism>
<sequence>MRGFTPVDSRVGANGESLPRSDIKSLSIDGNYNMLYVQSAWQAVTSRQINILEGGKMQPELAFAQEVYRARWFADTPTWPKARLPPS</sequence>
<evidence type="ECO:0000313" key="2">
    <source>
        <dbReference type="Proteomes" id="UP001148737"/>
    </source>
</evidence>
<dbReference type="EMBL" id="JANAKD010001519">
    <property type="protein sequence ID" value="KAJ3478660.1"/>
    <property type="molecule type" value="Genomic_DNA"/>
</dbReference>
<dbReference type="Proteomes" id="UP001148737">
    <property type="component" value="Unassembled WGS sequence"/>
</dbReference>
<gene>
    <name evidence="1" type="ORF">NLG97_g8518</name>
</gene>
<protein>
    <submittedName>
        <fullName evidence="1">Uncharacterized protein</fullName>
    </submittedName>
</protein>
<reference evidence="1" key="1">
    <citation type="submission" date="2022-07" db="EMBL/GenBank/DDBJ databases">
        <title>Genome Sequence of Lecanicillium saksenae.</title>
        <authorList>
            <person name="Buettner E."/>
        </authorList>
    </citation>
    <scope>NUCLEOTIDE SEQUENCE</scope>
    <source>
        <strain evidence="1">VT-O1</strain>
    </source>
</reference>
<accession>A0ACC1QJA0</accession>